<reference evidence="2 3" key="1">
    <citation type="submission" date="2016-04" db="EMBL/GenBank/DDBJ databases">
        <title>Genome analyses suggest a sexual origin of heterokaryosis in a supposedly ancient asexual fungus.</title>
        <authorList>
            <person name="Ropars J."/>
            <person name="Sedzielewska K."/>
            <person name="Noel J."/>
            <person name="Charron P."/>
            <person name="Farinelli L."/>
            <person name="Marton T."/>
            <person name="Kruger M."/>
            <person name="Pelin A."/>
            <person name="Brachmann A."/>
            <person name="Corradi N."/>
        </authorList>
    </citation>
    <scope>NUCLEOTIDE SEQUENCE [LARGE SCALE GENOMIC DNA]</scope>
    <source>
        <strain evidence="2 3">A5</strain>
    </source>
</reference>
<dbReference type="VEuPathDB" id="FungiDB:RhiirFUN_019677"/>
<name>A0A2N0QCR3_9GLOM</name>
<feature type="region of interest" description="Disordered" evidence="1">
    <location>
        <begin position="142"/>
        <end position="174"/>
    </location>
</feature>
<feature type="compositionally biased region" description="Polar residues" evidence="1">
    <location>
        <begin position="1"/>
        <end position="12"/>
    </location>
</feature>
<feature type="compositionally biased region" description="Polar residues" evidence="1">
    <location>
        <begin position="18"/>
        <end position="31"/>
    </location>
</feature>
<dbReference type="VEuPathDB" id="FungiDB:RhiirA1_415575"/>
<feature type="compositionally biased region" description="Polar residues" evidence="1">
    <location>
        <begin position="68"/>
        <end position="89"/>
    </location>
</feature>
<proteinExistence type="predicted"/>
<dbReference type="VEuPathDB" id="FungiDB:FUN_018297"/>
<protein>
    <submittedName>
        <fullName evidence="2">Uncharacterized protein</fullName>
    </submittedName>
</protein>
<evidence type="ECO:0000256" key="1">
    <source>
        <dbReference type="SAM" id="MobiDB-lite"/>
    </source>
</evidence>
<gene>
    <name evidence="2" type="ORF">RhiirA5_347117</name>
</gene>
<dbReference type="EMBL" id="LLXJ01000032">
    <property type="protein sequence ID" value="PKC16862.1"/>
    <property type="molecule type" value="Genomic_DNA"/>
</dbReference>
<feature type="region of interest" description="Disordered" evidence="1">
    <location>
        <begin position="1"/>
        <end position="111"/>
    </location>
</feature>
<evidence type="ECO:0000313" key="3">
    <source>
        <dbReference type="Proteomes" id="UP000232722"/>
    </source>
</evidence>
<sequence>MSENWGKVQQPNFLPDTSWESSVSKPNNIRSENWERPPSAGNWGTERPSASSPSENNLSARKAAQGSWGPNKSENSWVMRNENVQVDQSSWKRNEEPPISTTSYNNVKRENDEEKLDSLAMQVGIEQSFESYNERQNIVLDEDDYDPSYRSFPTSSKPQLGKPITPFDDEIQYN</sequence>
<evidence type="ECO:0000313" key="2">
    <source>
        <dbReference type="EMBL" id="PKC16862.1"/>
    </source>
</evidence>
<feature type="non-terminal residue" evidence="2">
    <location>
        <position position="174"/>
    </location>
</feature>
<comment type="caution">
    <text evidence="2">The sequence shown here is derived from an EMBL/GenBank/DDBJ whole genome shotgun (WGS) entry which is preliminary data.</text>
</comment>
<dbReference type="Proteomes" id="UP000232722">
    <property type="component" value="Unassembled WGS sequence"/>
</dbReference>
<reference evidence="2 3" key="2">
    <citation type="submission" date="2017-09" db="EMBL/GenBank/DDBJ databases">
        <title>Extensive intraspecific genome diversity in a model arbuscular mycorrhizal fungus.</title>
        <authorList>
            <person name="Chen E.C."/>
            <person name="Morin E."/>
            <person name="Beaudet D."/>
            <person name="Noel J."/>
            <person name="Ndikumana S."/>
            <person name="Charron P."/>
            <person name="St-Onge C."/>
            <person name="Giorgi J."/>
            <person name="Grigoriev I.V."/>
            <person name="Roux C."/>
            <person name="Martin F.M."/>
            <person name="Corradi N."/>
        </authorList>
    </citation>
    <scope>NUCLEOTIDE SEQUENCE [LARGE SCALE GENOMIC DNA]</scope>
    <source>
        <strain evidence="2 3">A5</strain>
    </source>
</reference>
<dbReference type="AlphaFoldDB" id="A0A2N0QCR3"/>
<feature type="compositionally biased region" description="Polar residues" evidence="1">
    <location>
        <begin position="48"/>
        <end position="59"/>
    </location>
</feature>
<accession>A0A2N0QCR3</accession>
<organism evidence="2 3">
    <name type="scientific">Rhizophagus irregularis</name>
    <dbReference type="NCBI Taxonomy" id="588596"/>
    <lineage>
        <taxon>Eukaryota</taxon>
        <taxon>Fungi</taxon>
        <taxon>Fungi incertae sedis</taxon>
        <taxon>Mucoromycota</taxon>
        <taxon>Glomeromycotina</taxon>
        <taxon>Glomeromycetes</taxon>
        <taxon>Glomerales</taxon>
        <taxon>Glomeraceae</taxon>
        <taxon>Rhizophagus</taxon>
    </lineage>
</organism>